<feature type="transmembrane region" description="Helical" evidence="5">
    <location>
        <begin position="80"/>
        <end position="101"/>
    </location>
</feature>
<dbReference type="PANTHER" id="PTHR13531:SF6">
    <property type="entry name" value="TMEM (HUMAN TRANSMEMBRANE PROTEIN) HOMOLOG"/>
    <property type="match status" value="1"/>
</dbReference>
<keyword evidence="3 5" id="KW-1133">Transmembrane helix</keyword>
<reference evidence="6" key="1">
    <citation type="submission" date="2020-09" db="EMBL/GenBank/DDBJ databases">
        <authorList>
            <person name="Kikuchi T."/>
        </authorList>
    </citation>
    <scope>NUCLEOTIDE SEQUENCE</scope>
    <source>
        <strain evidence="6">SH1</strain>
    </source>
</reference>
<dbReference type="EMBL" id="CAJFDH010000005">
    <property type="protein sequence ID" value="CAD5225997.1"/>
    <property type="molecule type" value="Genomic_DNA"/>
</dbReference>
<dbReference type="Proteomes" id="UP000783686">
    <property type="component" value="Unassembled WGS sequence"/>
</dbReference>
<dbReference type="InterPro" id="IPR019184">
    <property type="entry name" value="Uncharacterised_TM-17"/>
</dbReference>
<evidence type="ECO:0000256" key="3">
    <source>
        <dbReference type="ARBA" id="ARBA00022989"/>
    </source>
</evidence>
<evidence type="ECO:0000256" key="1">
    <source>
        <dbReference type="ARBA" id="ARBA00004141"/>
    </source>
</evidence>
<dbReference type="Proteomes" id="UP000614601">
    <property type="component" value="Unassembled WGS sequence"/>
</dbReference>
<name>A0A811L9K8_9BILA</name>
<dbReference type="GO" id="GO:0016020">
    <property type="term" value="C:membrane"/>
    <property type="evidence" value="ECO:0007669"/>
    <property type="project" value="UniProtKB-SubCell"/>
</dbReference>
<proteinExistence type="predicted"/>
<evidence type="ECO:0000256" key="2">
    <source>
        <dbReference type="ARBA" id="ARBA00022692"/>
    </source>
</evidence>
<evidence type="ECO:0000313" key="6">
    <source>
        <dbReference type="EMBL" id="CAD5225997.1"/>
    </source>
</evidence>
<dbReference type="EMBL" id="CAJFCW020000005">
    <property type="protein sequence ID" value="CAG9121596.1"/>
    <property type="molecule type" value="Genomic_DNA"/>
</dbReference>
<dbReference type="PANTHER" id="PTHR13531">
    <property type="entry name" value="GEO07735P1-RELATED-RELATED"/>
    <property type="match status" value="1"/>
</dbReference>
<keyword evidence="7" id="KW-1185">Reference proteome</keyword>
<keyword evidence="4 5" id="KW-0472">Membrane</keyword>
<dbReference type="AlphaFoldDB" id="A0A811L9K8"/>
<dbReference type="OrthoDB" id="311720at2759"/>
<organism evidence="6 7">
    <name type="scientific">Bursaphelenchus okinawaensis</name>
    <dbReference type="NCBI Taxonomy" id="465554"/>
    <lineage>
        <taxon>Eukaryota</taxon>
        <taxon>Metazoa</taxon>
        <taxon>Ecdysozoa</taxon>
        <taxon>Nematoda</taxon>
        <taxon>Chromadorea</taxon>
        <taxon>Rhabditida</taxon>
        <taxon>Tylenchina</taxon>
        <taxon>Tylenchomorpha</taxon>
        <taxon>Aphelenchoidea</taxon>
        <taxon>Aphelenchoididae</taxon>
        <taxon>Bursaphelenchus</taxon>
    </lineage>
</organism>
<comment type="caution">
    <text evidence="6">The sequence shown here is derived from an EMBL/GenBank/DDBJ whole genome shotgun (WGS) entry which is preliminary data.</text>
</comment>
<dbReference type="GO" id="GO:0035869">
    <property type="term" value="C:ciliary transition zone"/>
    <property type="evidence" value="ECO:0007669"/>
    <property type="project" value="TreeGrafter"/>
</dbReference>
<gene>
    <name evidence="6" type="ORF">BOKJ2_LOCUS11857</name>
</gene>
<evidence type="ECO:0000256" key="5">
    <source>
        <dbReference type="SAM" id="Phobius"/>
    </source>
</evidence>
<dbReference type="Pfam" id="PF09799">
    <property type="entry name" value="Transmemb_17"/>
    <property type="match status" value="1"/>
</dbReference>
<sequence>MEKAYQRIDSSLPFQMLNHFHLHLSPFIIFSQVACFYMKYDRLHPILQIVCAALYIVLITLECVRPYLGYYGNLSEKIPPLSGYCAVTALFNIPINVFFLFNPDVIQLPLEKIVFSFTLTFYVLELIISARLIYRLSQKQIRIIKEQIDNEPQIRKKSK</sequence>
<protein>
    <recommendedName>
        <fullName evidence="8">Transmembrane protein 17</fullName>
    </recommendedName>
</protein>
<feature type="transmembrane region" description="Helical" evidence="5">
    <location>
        <begin position="113"/>
        <end position="134"/>
    </location>
</feature>
<accession>A0A811L9K8</accession>
<keyword evidence="2 5" id="KW-0812">Transmembrane</keyword>
<evidence type="ECO:0008006" key="8">
    <source>
        <dbReference type="Google" id="ProtNLM"/>
    </source>
</evidence>
<feature type="transmembrane region" description="Helical" evidence="5">
    <location>
        <begin position="46"/>
        <end position="68"/>
    </location>
</feature>
<evidence type="ECO:0000256" key="4">
    <source>
        <dbReference type="ARBA" id="ARBA00023136"/>
    </source>
</evidence>
<dbReference type="GO" id="GO:1905515">
    <property type="term" value="P:non-motile cilium assembly"/>
    <property type="evidence" value="ECO:0007669"/>
    <property type="project" value="TreeGrafter"/>
</dbReference>
<comment type="subcellular location">
    <subcellularLocation>
        <location evidence="1">Membrane</location>
        <topology evidence="1">Multi-pass membrane protein</topology>
    </subcellularLocation>
</comment>
<evidence type="ECO:0000313" key="7">
    <source>
        <dbReference type="Proteomes" id="UP000614601"/>
    </source>
</evidence>